<sequence length="116" mass="12899">MPPAEDPLSRVFHALADPTRRAIIERLAEGPVPAGQLAEPFAISRPAISQHLKVLEEAGLITRTAQARWRLCTLTPEPLEAATDWVERHRAVWSDRFDALDDVLRSARGEQTGENP</sequence>
<dbReference type="NCBIfam" id="NF033788">
    <property type="entry name" value="HTH_metalloreg"/>
    <property type="match status" value="1"/>
</dbReference>
<dbReference type="CDD" id="cd00090">
    <property type="entry name" value="HTH_ARSR"/>
    <property type="match status" value="1"/>
</dbReference>
<keyword evidence="2" id="KW-0238">DNA-binding</keyword>
<evidence type="ECO:0000313" key="2">
    <source>
        <dbReference type="EMBL" id="MBB5832661.1"/>
    </source>
</evidence>
<dbReference type="EMBL" id="JACHLZ010000001">
    <property type="protein sequence ID" value="MBB5832661.1"/>
    <property type="molecule type" value="Genomic_DNA"/>
</dbReference>
<dbReference type="SMART" id="SM00418">
    <property type="entry name" value="HTH_ARSR"/>
    <property type="match status" value="1"/>
</dbReference>
<reference evidence="2 3" key="1">
    <citation type="submission" date="2020-08" db="EMBL/GenBank/DDBJ databases">
        <title>Sequencing the genomes of 1000 actinobacteria strains.</title>
        <authorList>
            <person name="Klenk H.-P."/>
        </authorList>
    </citation>
    <scope>NUCLEOTIDE SEQUENCE [LARGE SCALE GENOMIC DNA]</scope>
    <source>
        <strain evidence="2 3">DSM 28796</strain>
    </source>
</reference>
<dbReference type="Proteomes" id="UP000588158">
    <property type="component" value="Unassembled WGS sequence"/>
</dbReference>
<keyword evidence="3" id="KW-1185">Reference proteome</keyword>
<dbReference type="PANTHER" id="PTHR38600">
    <property type="entry name" value="TRANSCRIPTIONAL REGULATORY PROTEIN"/>
    <property type="match status" value="1"/>
</dbReference>
<proteinExistence type="predicted"/>
<comment type="caution">
    <text evidence="2">The sequence shown here is derived from an EMBL/GenBank/DDBJ whole genome shotgun (WGS) entry which is preliminary data.</text>
</comment>
<dbReference type="InterPro" id="IPR036390">
    <property type="entry name" value="WH_DNA-bd_sf"/>
</dbReference>
<dbReference type="AlphaFoldDB" id="A0A841AGD8"/>
<organism evidence="2 3">
    <name type="scientific">Brachybacterium aquaticum</name>
    <dbReference type="NCBI Taxonomy" id="1432564"/>
    <lineage>
        <taxon>Bacteria</taxon>
        <taxon>Bacillati</taxon>
        <taxon>Actinomycetota</taxon>
        <taxon>Actinomycetes</taxon>
        <taxon>Micrococcales</taxon>
        <taxon>Dermabacteraceae</taxon>
        <taxon>Brachybacterium</taxon>
    </lineage>
</organism>
<feature type="domain" description="HTH arsR-type" evidence="1">
    <location>
        <begin position="1"/>
        <end position="94"/>
    </location>
</feature>
<dbReference type="InterPro" id="IPR036388">
    <property type="entry name" value="WH-like_DNA-bd_sf"/>
</dbReference>
<dbReference type="RefSeq" id="WP_184325949.1">
    <property type="nucleotide sequence ID" value="NZ_JACHLZ010000001.1"/>
</dbReference>
<name>A0A841AGD8_9MICO</name>
<evidence type="ECO:0000313" key="3">
    <source>
        <dbReference type="Proteomes" id="UP000588158"/>
    </source>
</evidence>
<dbReference type="Pfam" id="PF12840">
    <property type="entry name" value="HTH_20"/>
    <property type="match status" value="1"/>
</dbReference>
<dbReference type="GO" id="GO:0003700">
    <property type="term" value="F:DNA-binding transcription factor activity"/>
    <property type="evidence" value="ECO:0007669"/>
    <property type="project" value="InterPro"/>
</dbReference>
<dbReference type="SUPFAM" id="SSF46785">
    <property type="entry name" value="Winged helix' DNA-binding domain"/>
    <property type="match status" value="1"/>
</dbReference>
<dbReference type="PRINTS" id="PR00778">
    <property type="entry name" value="HTHARSR"/>
</dbReference>
<dbReference type="PROSITE" id="PS50987">
    <property type="entry name" value="HTH_ARSR_2"/>
    <property type="match status" value="1"/>
</dbReference>
<evidence type="ECO:0000259" key="1">
    <source>
        <dbReference type="PROSITE" id="PS50987"/>
    </source>
</evidence>
<dbReference type="Gene3D" id="1.10.10.10">
    <property type="entry name" value="Winged helix-like DNA-binding domain superfamily/Winged helix DNA-binding domain"/>
    <property type="match status" value="1"/>
</dbReference>
<gene>
    <name evidence="2" type="ORF">HNR70_002474</name>
</gene>
<dbReference type="InterPro" id="IPR011991">
    <property type="entry name" value="ArsR-like_HTH"/>
</dbReference>
<dbReference type="PANTHER" id="PTHR38600:SF2">
    <property type="entry name" value="SLL0088 PROTEIN"/>
    <property type="match status" value="1"/>
</dbReference>
<protein>
    <submittedName>
        <fullName evidence="2">DNA-binding transcriptional ArsR family regulator</fullName>
    </submittedName>
</protein>
<accession>A0A841AGD8</accession>
<dbReference type="GO" id="GO:0003677">
    <property type="term" value="F:DNA binding"/>
    <property type="evidence" value="ECO:0007669"/>
    <property type="project" value="UniProtKB-KW"/>
</dbReference>
<dbReference type="InterPro" id="IPR001845">
    <property type="entry name" value="HTH_ArsR_DNA-bd_dom"/>
</dbReference>